<gene>
    <name evidence="1" type="ORF">NLS_LOCUS9176</name>
</gene>
<sequence length="242" mass="28172">MEFKRMLHPNKFRKRSKQLELWKLVTLASYYEKLMESTRPCHVGQAVIYMRELDAASYHIDSIIETLDQLIDEVDDEIGCNAENFEKSWITKTDALENGLYQLSVQLQRQEKAITDVADHFSERMVLISAMRDNFKGHESLIRKHCVFHANMLTLTNLIRSQCGKMIAPAKERWSVRDLGILARVVDELNKIIVNFVGLRRVRELIAPTNLPDENDIMKLVRQAEKLRLILEVDESVIKPQH</sequence>
<proteinExistence type="predicted"/>
<protein>
    <submittedName>
        <fullName evidence="1">Uncharacterized protein</fullName>
    </submittedName>
</protein>
<dbReference type="OMA" id="LELWKMI"/>
<reference evidence="1 2" key="1">
    <citation type="submission" date="2018-08" db="EMBL/GenBank/DDBJ databases">
        <authorList>
            <person name="Laetsch R D."/>
            <person name="Stevens L."/>
            <person name="Kumar S."/>
            <person name="Blaxter L. M."/>
        </authorList>
    </citation>
    <scope>NUCLEOTIDE SEQUENCE [LARGE SCALE GENOMIC DNA]</scope>
</reference>
<accession>A0A3P6U3T1</accession>
<dbReference type="Proteomes" id="UP000277928">
    <property type="component" value="Unassembled WGS sequence"/>
</dbReference>
<name>A0A3P6U3T1_LITSI</name>
<evidence type="ECO:0000313" key="1">
    <source>
        <dbReference type="EMBL" id="VDK89543.1"/>
    </source>
</evidence>
<organism evidence="1 2">
    <name type="scientific">Litomosoides sigmodontis</name>
    <name type="common">Filarial nematode worm</name>
    <dbReference type="NCBI Taxonomy" id="42156"/>
    <lineage>
        <taxon>Eukaryota</taxon>
        <taxon>Metazoa</taxon>
        <taxon>Ecdysozoa</taxon>
        <taxon>Nematoda</taxon>
        <taxon>Chromadorea</taxon>
        <taxon>Rhabditida</taxon>
        <taxon>Spirurina</taxon>
        <taxon>Spiruromorpha</taxon>
        <taxon>Filarioidea</taxon>
        <taxon>Onchocercidae</taxon>
        <taxon>Litomosoides</taxon>
    </lineage>
</organism>
<keyword evidence="2" id="KW-1185">Reference proteome</keyword>
<dbReference type="AlphaFoldDB" id="A0A3P6U3T1"/>
<evidence type="ECO:0000313" key="2">
    <source>
        <dbReference type="Proteomes" id="UP000277928"/>
    </source>
</evidence>
<dbReference type="EMBL" id="UYRX01001409">
    <property type="protein sequence ID" value="VDK89543.1"/>
    <property type="molecule type" value="Genomic_DNA"/>
</dbReference>
<dbReference type="OrthoDB" id="5818454at2759"/>